<dbReference type="PRINTS" id="PR00090">
    <property type="entry name" value="RNGDIOXGNASE"/>
</dbReference>
<keyword evidence="2" id="KW-0001">2Fe-2S</keyword>
<evidence type="ECO:0000256" key="6">
    <source>
        <dbReference type="ARBA" id="ARBA00023014"/>
    </source>
</evidence>
<protein>
    <submittedName>
        <fullName evidence="8">Aromatic ring-hydroxylating dioxygenase subunit alpha</fullName>
    </submittedName>
</protein>
<dbReference type="Gene3D" id="3.90.380.10">
    <property type="entry name" value="Naphthalene 1,2-dioxygenase Alpha Subunit, Chain A, domain 1"/>
    <property type="match status" value="2"/>
</dbReference>
<evidence type="ECO:0000313" key="8">
    <source>
        <dbReference type="EMBL" id="MCK9878934.1"/>
    </source>
</evidence>
<keyword evidence="9" id="KW-1185">Reference proteome</keyword>
<evidence type="ECO:0000256" key="3">
    <source>
        <dbReference type="ARBA" id="ARBA00022723"/>
    </source>
</evidence>
<keyword evidence="5" id="KW-0408">Iron</keyword>
<evidence type="ECO:0000256" key="5">
    <source>
        <dbReference type="ARBA" id="ARBA00023004"/>
    </source>
</evidence>
<dbReference type="EMBL" id="JALKFT010000053">
    <property type="protein sequence ID" value="MCK9878934.1"/>
    <property type="molecule type" value="Genomic_DNA"/>
</dbReference>
<comment type="cofactor">
    <cofactor evidence="1">
        <name>Fe cation</name>
        <dbReference type="ChEBI" id="CHEBI:24875"/>
    </cofactor>
</comment>
<evidence type="ECO:0000256" key="1">
    <source>
        <dbReference type="ARBA" id="ARBA00001962"/>
    </source>
</evidence>
<evidence type="ECO:0000256" key="2">
    <source>
        <dbReference type="ARBA" id="ARBA00022714"/>
    </source>
</evidence>
<comment type="caution">
    <text evidence="8">The sequence shown here is derived from an EMBL/GenBank/DDBJ whole genome shotgun (WGS) entry which is preliminary data.</text>
</comment>
<keyword evidence="3" id="KW-0479">Metal-binding</keyword>
<dbReference type="PANTHER" id="PTHR43756:SF5">
    <property type="entry name" value="CHOLINE MONOOXYGENASE, CHLOROPLASTIC"/>
    <property type="match status" value="1"/>
</dbReference>
<dbReference type="PANTHER" id="PTHR43756">
    <property type="entry name" value="CHOLINE MONOOXYGENASE, CHLOROPLASTIC"/>
    <property type="match status" value="1"/>
</dbReference>
<dbReference type="RefSeq" id="WP_248826991.1">
    <property type="nucleotide sequence ID" value="NZ_JALKFT010000053.1"/>
</dbReference>
<dbReference type="CDD" id="cd03469">
    <property type="entry name" value="Rieske_RO_Alpha_N"/>
    <property type="match status" value="1"/>
</dbReference>
<feature type="domain" description="Rieske" evidence="7">
    <location>
        <begin position="22"/>
        <end position="130"/>
    </location>
</feature>
<dbReference type="SUPFAM" id="SSF55961">
    <property type="entry name" value="Bet v1-like"/>
    <property type="match status" value="1"/>
</dbReference>
<evidence type="ECO:0000259" key="7">
    <source>
        <dbReference type="PROSITE" id="PS51296"/>
    </source>
</evidence>
<keyword evidence="6" id="KW-0411">Iron-sulfur</keyword>
<dbReference type="InterPro" id="IPR015879">
    <property type="entry name" value="Ring_hydroxy_dOase_asu_C_dom"/>
</dbReference>
<keyword evidence="4" id="KW-0560">Oxidoreductase</keyword>
<proteinExistence type="predicted"/>
<reference evidence="8 9" key="1">
    <citation type="submission" date="2022-04" db="EMBL/GenBank/DDBJ databases">
        <title>Genome diversity in the genus Frankia.</title>
        <authorList>
            <person name="Carlos-Shanley C."/>
            <person name="Hahn D."/>
        </authorList>
    </citation>
    <scope>NUCLEOTIDE SEQUENCE [LARGE SCALE GENOMIC DNA]</scope>
    <source>
        <strain evidence="8 9">Ag45/Mut15</strain>
    </source>
</reference>
<accession>A0ABT0K5Z9</accession>
<dbReference type="InterPro" id="IPR036922">
    <property type="entry name" value="Rieske_2Fe-2S_sf"/>
</dbReference>
<dbReference type="SUPFAM" id="SSF50022">
    <property type="entry name" value="ISP domain"/>
    <property type="match status" value="1"/>
</dbReference>
<evidence type="ECO:0000313" key="9">
    <source>
        <dbReference type="Proteomes" id="UP001201873"/>
    </source>
</evidence>
<dbReference type="GO" id="GO:0051213">
    <property type="term" value="F:dioxygenase activity"/>
    <property type="evidence" value="ECO:0007669"/>
    <property type="project" value="UniProtKB-KW"/>
</dbReference>
<dbReference type="InterPro" id="IPR001663">
    <property type="entry name" value="Rng_hydr_dOase-A"/>
</dbReference>
<keyword evidence="8" id="KW-0223">Dioxygenase</keyword>
<evidence type="ECO:0000256" key="4">
    <source>
        <dbReference type="ARBA" id="ARBA00023002"/>
    </source>
</evidence>
<dbReference type="Proteomes" id="UP001201873">
    <property type="component" value="Unassembled WGS sequence"/>
</dbReference>
<dbReference type="PROSITE" id="PS51296">
    <property type="entry name" value="RIESKE"/>
    <property type="match status" value="1"/>
</dbReference>
<dbReference type="Gene3D" id="2.102.10.10">
    <property type="entry name" value="Rieske [2Fe-2S] iron-sulphur domain"/>
    <property type="match status" value="1"/>
</dbReference>
<dbReference type="InterPro" id="IPR017941">
    <property type="entry name" value="Rieske_2Fe-2S"/>
</dbReference>
<dbReference type="Pfam" id="PF00355">
    <property type="entry name" value="Rieske"/>
    <property type="match status" value="1"/>
</dbReference>
<name>A0ABT0K5Z9_9ACTN</name>
<organism evidence="8 9">
    <name type="scientific">Frankia umida</name>
    <dbReference type="NCBI Taxonomy" id="573489"/>
    <lineage>
        <taxon>Bacteria</taxon>
        <taxon>Bacillati</taxon>
        <taxon>Actinomycetota</taxon>
        <taxon>Actinomycetes</taxon>
        <taxon>Frankiales</taxon>
        <taxon>Frankiaceae</taxon>
        <taxon>Frankia</taxon>
    </lineage>
</organism>
<dbReference type="Pfam" id="PF00848">
    <property type="entry name" value="Ring_hydroxyl_A"/>
    <property type="match status" value="1"/>
</dbReference>
<sequence length="342" mass="36439">MGNYRDPEVLQAELKHVLGASPLVLAPSAALHGEGAYLTRQLPDGRSVIVSRGEDGVARVLVNTCRHRGARVAEGSGCARRFTCAYHGWSYDSTGALAGQPGRPGFDDVQASDLGLAELPSEESFGFVWLVPAGSPGVTAHLGSFAEPLASYDYASFQANPAMEVELSANWKCLLEAFFETYHFPFVHSTSMVGKGSIANIVSYDAFGAHARLGVPGVQMQGLPDDASPADIHMSVLYYVYPNLIIANTVLGCELIEARPAGSPGRSVLRHTFLSKVDPELVAAHTNEEYLQAIRAVIRDEDGPAITSSGGGISDAAHDFALLGRNEPGCQHIHRQIRSALA</sequence>
<gene>
    <name evidence="8" type="ORF">MXD59_24770</name>
</gene>